<comment type="caution">
    <text evidence="2">The sequence shown here is derived from an EMBL/GenBank/DDBJ whole genome shotgun (WGS) entry which is preliminary data.</text>
</comment>
<name>A0A641RXX1_BACOV</name>
<accession>A0A641RXX1</accession>
<protein>
    <submittedName>
        <fullName evidence="2">Hemerythrin domain-containing protein</fullName>
    </submittedName>
</protein>
<dbReference type="AlphaFoldDB" id="A0A641RXX1"/>
<proteinExistence type="predicted"/>
<organism evidence="2">
    <name type="scientific">Bacteroides ovatus</name>
    <dbReference type="NCBI Taxonomy" id="28116"/>
    <lineage>
        <taxon>Bacteria</taxon>
        <taxon>Pseudomonadati</taxon>
        <taxon>Bacteroidota</taxon>
        <taxon>Bacteroidia</taxon>
        <taxon>Bacteroidales</taxon>
        <taxon>Bacteroidaceae</taxon>
        <taxon>Bacteroides</taxon>
    </lineage>
</organism>
<feature type="non-terminal residue" evidence="2">
    <location>
        <position position="1"/>
    </location>
</feature>
<dbReference type="InterPro" id="IPR012312">
    <property type="entry name" value="Hemerythrin-like"/>
</dbReference>
<dbReference type="EMBL" id="VWKO01000244">
    <property type="protein sequence ID" value="KAA4023888.1"/>
    <property type="molecule type" value="Genomic_DNA"/>
</dbReference>
<gene>
    <name evidence="2" type="ORF">F3D60_23820</name>
</gene>
<dbReference type="Gene3D" id="1.20.120.520">
    <property type="entry name" value="nmb1532 protein domain like"/>
    <property type="match status" value="1"/>
</dbReference>
<reference evidence="2" key="1">
    <citation type="journal article" date="2019" name="Nat. Med.">
        <title>A library of human gut bacterial isolates paired with longitudinal multiomics data enables mechanistic microbiome research.</title>
        <authorList>
            <person name="Poyet M."/>
            <person name="Groussin M."/>
            <person name="Gibbons S.M."/>
            <person name="Avila-Pacheco J."/>
            <person name="Jiang X."/>
            <person name="Kearney S.M."/>
            <person name="Perrotta A.R."/>
            <person name="Berdy B."/>
            <person name="Zhao S."/>
            <person name="Lieberman T.D."/>
            <person name="Swanson P.K."/>
            <person name="Smith M."/>
            <person name="Roesemann S."/>
            <person name="Alexander J.E."/>
            <person name="Rich S.A."/>
            <person name="Livny J."/>
            <person name="Vlamakis H."/>
            <person name="Clish C."/>
            <person name="Bullock K."/>
            <person name="Deik A."/>
            <person name="Scott J."/>
            <person name="Pierce K.A."/>
            <person name="Xavier R.J."/>
            <person name="Alm E.J."/>
        </authorList>
    </citation>
    <scope>NUCLEOTIDE SEQUENCE</scope>
    <source>
        <strain evidence="2">BIOML-A147</strain>
    </source>
</reference>
<evidence type="ECO:0000313" key="2">
    <source>
        <dbReference type="EMBL" id="KAA4023888.1"/>
    </source>
</evidence>
<dbReference type="Pfam" id="PF01814">
    <property type="entry name" value="Hemerythrin"/>
    <property type="match status" value="1"/>
</dbReference>
<feature type="domain" description="Hemerythrin-like" evidence="1">
    <location>
        <begin position="9"/>
        <end position="150"/>
    </location>
</feature>
<sequence length="162" mass="18949">KDNLSIPALIDYLRQAHIYFLDFSLPAIRRKLIEAIDCSQDDVAFLILKFFDEYTREVRKHMDYEEKTVFKYVDSLIKGVAPKNYQISTFSKHHDQVGEKLTELKNIIIKYCPAKANENLLNAALFDIYACEAGLESHCKVEDYIFVPAILNLERRIRENEK</sequence>
<evidence type="ECO:0000259" key="1">
    <source>
        <dbReference type="Pfam" id="PF01814"/>
    </source>
</evidence>